<evidence type="ECO:0000256" key="9">
    <source>
        <dbReference type="RuleBase" id="RU365032"/>
    </source>
</evidence>
<feature type="region of interest" description="Disordered" evidence="10">
    <location>
        <begin position="991"/>
        <end position="1027"/>
    </location>
</feature>
<reference evidence="12 13" key="1">
    <citation type="journal article" date="2016" name="Genome Biol. Evol.">
        <title>Gene Family Evolution Reflects Adaptation to Soil Environmental Stressors in the Genome of the Collembolan Orchesella cincta.</title>
        <authorList>
            <person name="Faddeeva-Vakhrusheva A."/>
            <person name="Derks M.F."/>
            <person name="Anvar S.Y."/>
            <person name="Agamennone V."/>
            <person name="Suring W."/>
            <person name="Smit S."/>
            <person name="van Straalen N.M."/>
            <person name="Roelofs D."/>
        </authorList>
    </citation>
    <scope>NUCLEOTIDE SEQUENCE [LARGE SCALE GENOMIC DNA]</scope>
    <source>
        <tissue evidence="12">Mixed pool</tissue>
    </source>
</reference>
<dbReference type="GO" id="GO:0005524">
    <property type="term" value="F:ATP binding"/>
    <property type="evidence" value="ECO:0007669"/>
    <property type="project" value="UniProtKB-KW"/>
</dbReference>
<dbReference type="InterPro" id="IPR029033">
    <property type="entry name" value="His_PPase_superfam"/>
</dbReference>
<dbReference type="GO" id="GO:0006020">
    <property type="term" value="P:inositol metabolic process"/>
    <property type="evidence" value="ECO:0007669"/>
    <property type="project" value="TreeGrafter"/>
</dbReference>
<keyword evidence="13" id="KW-1185">Reference proteome</keyword>
<protein>
    <recommendedName>
        <fullName evidence="9">Inositol hexakisphosphate and diphosphoinositol-pentakisphosphate kinase</fullName>
        <ecNumber evidence="9">2.7.4.24</ecNumber>
    </recommendedName>
</protein>
<gene>
    <name evidence="12" type="ORF">Ocin01_17057</name>
</gene>
<dbReference type="EC" id="2.7.4.24" evidence="9"/>
<organism evidence="12 13">
    <name type="scientific">Orchesella cincta</name>
    <name type="common">Springtail</name>
    <name type="synonym">Podura cincta</name>
    <dbReference type="NCBI Taxonomy" id="48709"/>
    <lineage>
        <taxon>Eukaryota</taxon>
        <taxon>Metazoa</taxon>
        <taxon>Ecdysozoa</taxon>
        <taxon>Arthropoda</taxon>
        <taxon>Hexapoda</taxon>
        <taxon>Collembola</taxon>
        <taxon>Entomobryomorpha</taxon>
        <taxon>Entomobryoidea</taxon>
        <taxon>Orchesellidae</taxon>
        <taxon>Orchesellinae</taxon>
        <taxon>Orchesella</taxon>
    </lineage>
</organism>
<comment type="caution">
    <text evidence="12">The sequence shown here is derived from an EMBL/GenBank/DDBJ whole genome shotgun (WGS) entry which is preliminary data.</text>
</comment>
<dbReference type="InterPro" id="IPR000560">
    <property type="entry name" value="His_Pase_clade-2"/>
</dbReference>
<dbReference type="EMBL" id="LJIJ01002491">
    <property type="protein sequence ID" value="ODM89626.1"/>
    <property type="molecule type" value="Genomic_DNA"/>
</dbReference>
<evidence type="ECO:0000256" key="1">
    <source>
        <dbReference type="ARBA" id="ARBA00005609"/>
    </source>
</evidence>
<dbReference type="PANTHER" id="PTHR12750">
    <property type="entry name" value="DIPHOSPHOINOSITOL PENTAKISPHOSPHATE KINASE"/>
    <property type="match status" value="1"/>
</dbReference>
<dbReference type="STRING" id="48709.A0A1D2M9G7"/>
<evidence type="ECO:0000256" key="5">
    <source>
        <dbReference type="ARBA" id="ARBA00022777"/>
    </source>
</evidence>
<evidence type="ECO:0000256" key="2">
    <source>
        <dbReference type="ARBA" id="ARBA00022490"/>
    </source>
</evidence>
<dbReference type="Gene3D" id="3.30.470.20">
    <property type="entry name" value="ATP-grasp fold, B domain"/>
    <property type="match status" value="1"/>
</dbReference>
<dbReference type="SUPFAM" id="SSF53254">
    <property type="entry name" value="Phosphoglycerate mutase-like"/>
    <property type="match status" value="1"/>
</dbReference>
<dbReference type="Proteomes" id="UP000094527">
    <property type="component" value="Unassembled WGS sequence"/>
</dbReference>
<feature type="region of interest" description="Disordered" evidence="10">
    <location>
        <begin position="1319"/>
        <end position="1345"/>
    </location>
</feature>
<feature type="region of interest" description="Disordered" evidence="10">
    <location>
        <begin position="1059"/>
        <end position="1091"/>
    </location>
</feature>
<evidence type="ECO:0000256" key="10">
    <source>
        <dbReference type="SAM" id="MobiDB-lite"/>
    </source>
</evidence>
<evidence type="ECO:0000313" key="13">
    <source>
        <dbReference type="Proteomes" id="UP000094527"/>
    </source>
</evidence>
<feature type="compositionally biased region" description="Basic and acidic residues" evidence="10">
    <location>
        <begin position="531"/>
        <end position="540"/>
    </location>
</feature>
<evidence type="ECO:0000313" key="12">
    <source>
        <dbReference type="EMBL" id="ODM89626.1"/>
    </source>
</evidence>
<feature type="compositionally biased region" description="Low complexity" evidence="10">
    <location>
        <begin position="551"/>
        <end position="566"/>
    </location>
</feature>
<dbReference type="InterPro" id="IPR040557">
    <property type="entry name" value="VIP1_N"/>
</dbReference>
<keyword evidence="3 9" id="KW-0808">Transferase</keyword>
<evidence type="ECO:0000256" key="7">
    <source>
        <dbReference type="ARBA" id="ARBA00033696"/>
    </source>
</evidence>
<feature type="region of interest" description="Disordered" evidence="10">
    <location>
        <begin position="1238"/>
        <end position="1268"/>
    </location>
</feature>
<evidence type="ECO:0000259" key="11">
    <source>
        <dbReference type="Pfam" id="PF18086"/>
    </source>
</evidence>
<dbReference type="Pfam" id="PF00328">
    <property type="entry name" value="His_Phos_2"/>
    <property type="match status" value="1"/>
</dbReference>
<evidence type="ECO:0000256" key="8">
    <source>
        <dbReference type="ARBA" id="ARBA00034629"/>
    </source>
</evidence>
<feature type="compositionally biased region" description="Polar residues" evidence="10">
    <location>
        <begin position="1238"/>
        <end position="1251"/>
    </location>
</feature>
<evidence type="ECO:0000256" key="6">
    <source>
        <dbReference type="ARBA" id="ARBA00022840"/>
    </source>
</evidence>
<sequence length="1345" mass="150175">MSYTELEQGYQGLVGLGYYEFCNNSNFTMSQFSQTTLPLGETDDDAPEGSCKQVIVGICAMAKKSESKPMKEILTRLDDFDQIKTIVFPEETILKLPVEEWPLCDCLVSFHSKGFPLDKAISYAKLRSPYIINNIEMQYELQDRRKVYSILERERILLPRYAVLDRDSPDPKSLANSQQHAEIKMHELIESEDHVEVNGVTFNKPFVEKPVSAEDHNIYIYYPTSAGGGSQRLFRKIGSRSSVYSPESRVRKTGSFIYEDFMPTDGTDVKQMSQNMDAAFSNNDHGGKTSSPNSKESGIGLSITEITMIYHDHILQVYTVGPDYAHAEARKSPALDGKVERDSEGKEVRYPVILSAVEKLIARKVCLAFKQTVCGFDLLRANGKSYVCDVNGFSFVKNSNKYYDDCARILGNMILRELAPTLHIPWNAPFQLDDPPIVPTTFGKMMELRCVVGVIRHGDRTPKQKMKMEVRHSKFFELFQKYGGTPEINVKLKRPKQLQEVLDIARFLLSEGQNAENKDVEIEEKRSKLDQLKKRSRDVQLKYQPKGRPRGSSSDDGSSCFHQKSSSNISSTFKSHFTIDTPKEPSLVLILKWGGELTPAGRVSAEELGRIFRCMYPGGQGEYAGTQGLGLLRLHSTYRHDLKIYASDEGRVQMTAAAFAKGLLALEGELTPILVQMVKSAHTNGLLDNDCESSKFQRQVKQKLHDLMQHDKDLTPEDMEKINPCNSQSINVALQFIKNPYKLCERVILMIHKLVLLIQAKRDDTTTKDAVLYHGETWDLMARRWTKLEKDFKTKGQFDISKIPDIYDCIKYDIQHNSHAIGYDQAEELFNCAKYLADVVIPQEYGLTQIDKLAIAQGICTPLLKKIQTDLQRNIGEPADESVNRLNPRYSHGVSSPGRHVRTRLYFTSESHIHSLLTMIRFGGLVDKKLDEQWSRAMEYLSAVSELNYLTQIVIMLYEDPTKDPCSEERFHVELHFSPGATCCVHKTVPPGPGFRPNSRSDTAKAMTQTQQQGTSTSTLAEKDSTKDIKAEISTPITTDVVVKDGDCPFRLVPKTSKQMSFSESEIDRRRSLSESEEVSPQSEHDDTSYQKVLVSTKPIPIKDAPGHRNARANSVEASIVPTGKFSGKFDFRLIHRKYRGYQSGETQYLFSTAVITGQTPAVTCEDLKPFMQVEPTSGSSLVEANNAAQLPSVRSLETLHNALSLRQLDEFLERVVSTNYRPAASLTSSLQTISQVGCNASSGGDQNGQRSPAREASPKLNGTLPGFSPSSSNSCLAYSGPPSYVSSAPSSPLFSSVATEFARPICAGQIVGSVTNLCQATPPASSQSQETATEKPPGLGQEDC</sequence>
<evidence type="ECO:0000256" key="4">
    <source>
        <dbReference type="ARBA" id="ARBA00022741"/>
    </source>
</evidence>
<evidence type="ECO:0000256" key="3">
    <source>
        <dbReference type="ARBA" id="ARBA00022679"/>
    </source>
</evidence>
<comment type="catalytic activity">
    <reaction evidence="7">
        <text>5-diphospho-1D-myo-inositol 1,2,3,4,6-pentakisphosphate + ATP + H(+) = 1,5-bis(diphospho)-1D-myo-inositol 2,3,4,6-tetrakisphosphate + ADP</text>
        <dbReference type="Rhea" id="RHEA:10276"/>
        <dbReference type="ChEBI" id="CHEBI:15378"/>
        <dbReference type="ChEBI" id="CHEBI:30616"/>
        <dbReference type="ChEBI" id="CHEBI:58628"/>
        <dbReference type="ChEBI" id="CHEBI:77983"/>
        <dbReference type="ChEBI" id="CHEBI:456216"/>
        <dbReference type="EC" id="2.7.4.24"/>
    </reaction>
    <physiologicalReaction direction="left-to-right" evidence="7">
        <dbReference type="Rhea" id="RHEA:10277"/>
    </physiologicalReaction>
</comment>
<dbReference type="InterPro" id="IPR037446">
    <property type="entry name" value="His_Pase_VIP1"/>
</dbReference>
<proteinExistence type="inferred from homology"/>
<feature type="compositionally biased region" description="Polar residues" evidence="10">
    <location>
        <begin position="1319"/>
        <end position="1332"/>
    </location>
</feature>
<dbReference type="GO" id="GO:0052723">
    <property type="term" value="F:inositol hexakisphosphate 1-kinase activity"/>
    <property type="evidence" value="ECO:0007669"/>
    <property type="project" value="RHEA"/>
</dbReference>
<dbReference type="GO" id="GO:0033857">
    <property type="term" value="F:5-diphosphoinositol pentakisphosphate 1-kinase activity"/>
    <property type="evidence" value="ECO:0007669"/>
    <property type="project" value="TreeGrafter"/>
</dbReference>
<dbReference type="Pfam" id="PF18086">
    <property type="entry name" value="PPIP5K2_N"/>
    <property type="match status" value="1"/>
</dbReference>
<keyword evidence="4 9" id="KW-0547">Nucleotide-binding</keyword>
<comment type="subcellular location">
    <subcellularLocation>
        <location evidence="9">Cytoplasm</location>
        <location evidence="9">Cytosol</location>
    </subcellularLocation>
</comment>
<comment type="similarity">
    <text evidence="1 9">Belongs to the histidine acid phosphatase family. VIP1 subfamily.</text>
</comment>
<dbReference type="PANTHER" id="PTHR12750:SF9">
    <property type="entry name" value="INOSITOL HEXAKISPHOSPHATE AND DIPHOSPHOINOSITOL-PENTAKISPHOSPHATE KINASE"/>
    <property type="match status" value="1"/>
</dbReference>
<feature type="region of interest" description="Disordered" evidence="10">
    <location>
        <begin position="531"/>
        <end position="566"/>
    </location>
</feature>
<comment type="catalytic activity">
    <reaction evidence="8">
        <text>1D-myo-inositol hexakisphosphate + ATP = 1-diphospho-1D-myo-inositol 2,3,4,5,6-pentakisphosphate + ADP</text>
        <dbReference type="Rhea" id="RHEA:37459"/>
        <dbReference type="ChEBI" id="CHEBI:30616"/>
        <dbReference type="ChEBI" id="CHEBI:58130"/>
        <dbReference type="ChEBI" id="CHEBI:74946"/>
        <dbReference type="ChEBI" id="CHEBI:456216"/>
        <dbReference type="EC" id="2.7.4.24"/>
    </reaction>
    <physiologicalReaction direction="left-to-right" evidence="8">
        <dbReference type="Rhea" id="RHEA:37460"/>
    </physiologicalReaction>
</comment>
<feature type="compositionally biased region" description="Low complexity" evidence="10">
    <location>
        <begin position="1008"/>
        <end position="1019"/>
    </location>
</feature>
<dbReference type="OMA" id="IQERWCC"/>
<dbReference type="Gene3D" id="3.40.50.1240">
    <property type="entry name" value="Phosphoglycerate mutase-like"/>
    <property type="match status" value="1"/>
</dbReference>
<dbReference type="GO" id="GO:0032958">
    <property type="term" value="P:inositol phosphate biosynthetic process"/>
    <property type="evidence" value="ECO:0007669"/>
    <property type="project" value="TreeGrafter"/>
</dbReference>
<dbReference type="GO" id="GO:0005829">
    <property type="term" value="C:cytosol"/>
    <property type="evidence" value="ECO:0007669"/>
    <property type="project" value="UniProtKB-SubCell"/>
</dbReference>
<keyword evidence="5 9" id="KW-0418">Kinase</keyword>
<comment type="function">
    <text evidence="9">Bifunctional inositol kinase that acts in concert with the IP6K kinases to synthesize the diphosphate group-containing inositol pyrophosphates diphosphoinositol pentakisphosphate, PP-InsP5, and bis-diphosphoinositol tetrakisphosphate, (PP)2-InsP4. PP-InsP5 and (PP)2-InsP4, also respectively called InsP7 and InsP8, may regulate a variety of cellular processes, including apoptosis, vesicle trafficking, cytoskeletal dynamics, and exocytosis. Phosphorylates inositol hexakisphosphate (InsP6).</text>
</comment>
<accession>A0A1D2M9G7</accession>
<dbReference type="CDD" id="cd07061">
    <property type="entry name" value="HP_HAP_like"/>
    <property type="match status" value="1"/>
</dbReference>
<dbReference type="GO" id="GO:0016791">
    <property type="term" value="F:phosphatase activity"/>
    <property type="evidence" value="ECO:0007669"/>
    <property type="project" value="UniProtKB-ARBA"/>
</dbReference>
<feature type="domain" description="VIP1 N-terminal" evidence="11">
    <location>
        <begin position="54"/>
        <end position="143"/>
    </location>
</feature>
<name>A0A1D2M9G7_ORCCI</name>
<dbReference type="OrthoDB" id="18042at2759"/>
<keyword evidence="2 9" id="KW-0963">Cytoplasm</keyword>
<keyword evidence="6 9" id="KW-0067">ATP-binding</keyword>